<dbReference type="Proteomes" id="UP000655225">
    <property type="component" value="Unassembled WGS sequence"/>
</dbReference>
<reference evidence="3 4" key="1">
    <citation type="submission" date="2020-04" db="EMBL/GenBank/DDBJ databases">
        <title>Plant Genome Project.</title>
        <authorList>
            <person name="Zhang R.-G."/>
        </authorList>
    </citation>
    <scope>NUCLEOTIDE SEQUENCE [LARGE SCALE GENOMIC DNA]</scope>
    <source>
        <strain evidence="3">YNK0</strain>
        <tissue evidence="3">Leaf</tissue>
    </source>
</reference>
<feature type="compositionally biased region" description="Polar residues" evidence="1">
    <location>
        <begin position="19"/>
        <end position="38"/>
    </location>
</feature>
<feature type="compositionally biased region" description="Low complexity" evidence="1">
    <location>
        <begin position="39"/>
        <end position="50"/>
    </location>
</feature>
<dbReference type="EMBL" id="JABCRI010000014">
    <property type="protein sequence ID" value="KAF8393912.1"/>
    <property type="molecule type" value="Genomic_DNA"/>
</dbReference>
<evidence type="ECO:0000259" key="2">
    <source>
        <dbReference type="PROSITE" id="PS50033"/>
    </source>
</evidence>
<proteinExistence type="predicted"/>
<dbReference type="OMA" id="WSPPGME"/>
<dbReference type="Gene3D" id="3.10.20.90">
    <property type="entry name" value="Phosphatidylinositol 3-kinase Catalytic Subunit, Chain A, domain 1"/>
    <property type="match status" value="1"/>
</dbReference>
<protein>
    <recommendedName>
        <fullName evidence="2">UBX domain-containing protein</fullName>
    </recommendedName>
</protein>
<dbReference type="SMART" id="SM00166">
    <property type="entry name" value="UBX"/>
    <property type="match status" value="1"/>
</dbReference>
<dbReference type="PANTHER" id="PTHR47770">
    <property type="entry name" value="PLANT UBX DOMAIN-CONTAINING PROTEIN 11"/>
    <property type="match status" value="1"/>
</dbReference>
<feature type="region of interest" description="Disordered" evidence="1">
    <location>
        <begin position="19"/>
        <end position="61"/>
    </location>
</feature>
<dbReference type="AlphaFoldDB" id="A0A834YT18"/>
<feature type="region of interest" description="Disordered" evidence="1">
    <location>
        <begin position="322"/>
        <end position="413"/>
    </location>
</feature>
<dbReference type="InterPro" id="IPR029071">
    <property type="entry name" value="Ubiquitin-like_domsf"/>
</dbReference>
<feature type="domain" description="UBX" evidence="2">
    <location>
        <begin position="187"/>
        <end position="265"/>
    </location>
</feature>
<gene>
    <name evidence="3" type="ORF">HHK36_020112</name>
</gene>
<organism evidence="3 4">
    <name type="scientific">Tetracentron sinense</name>
    <name type="common">Spur-leaf</name>
    <dbReference type="NCBI Taxonomy" id="13715"/>
    <lineage>
        <taxon>Eukaryota</taxon>
        <taxon>Viridiplantae</taxon>
        <taxon>Streptophyta</taxon>
        <taxon>Embryophyta</taxon>
        <taxon>Tracheophyta</taxon>
        <taxon>Spermatophyta</taxon>
        <taxon>Magnoliopsida</taxon>
        <taxon>Trochodendrales</taxon>
        <taxon>Trochodendraceae</taxon>
        <taxon>Tetracentron</taxon>
    </lineage>
</organism>
<keyword evidence="4" id="KW-1185">Reference proteome</keyword>
<dbReference type="SUPFAM" id="SSF54236">
    <property type="entry name" value="Ubiquitin-like"/>
    <property type="match status" value="1"/>
</dbReference>
<evidence type="ECO:0000313" key="3">
    <source>
        <dbReference type="EMBL" id="KAF8393912.1"/>
    </source>
</evidence>
<evidence type="ECO:0000256" key="1">
    <source>
        <dbReference type="SAM" id="MobiDB-lite"/>
    </source>
</evidence>
<comment type="caution">
    <text evidence="3">The sequence shown here is derived from an EMBL/GenBank/DDBJ whole genome shotgun (WGS) entry which is preliminary data.</text>
</comment>
<dbReference type="Pfam" id="PF00789">
    <property type="entry name" value="UBX"/>
    <property type="match status" value="1"/>
</dbReference>
<evidence type="ECO:0000313" key="4">
    <source>
        <dbReference type="Proteomes" id="UP000655225"/>
    </source>
</evidence>
<name>A0A834YT18_TETSI</name>
<dbReference type="InterPro" id="IPR001012">
    <property type="entry name" value="UBX_dom"/>
</dbReference>
<sequence length="413" mass="45198">MTLHVQETTATVLTAALASKTSELSSSRASNDTLFEQGSSSTTDVPSSSTENPFHDVETRPLVTSELIRENRGSEPRAEMNTKLSLEASSQLIQAKELGTSKDEHSATSTEITKRLPSPVTVDLDSSAVESKSFSVGDGYPAPEEIINLKDHGSVVSQGSSGIIACDDENVIEDKKTDVLDNSTHVSTSNDVYLNIRLPDGMSLQGKFSIRSTLAMVKDYVDINQTNGIGSYDLAIPYPRKVFNEQDFSKELSELGLFNRQAMIVVPRHPAAGFHRGRSLSPEQTIPASDVDVSRANNGGYFDYLKRALSYMNPFYYLGSSASASNSEQEPKDGSWQYRPTPARQTERPFPSYSQNHSTSSTAGNASKSRKSTTSQFGSNIHTLKHDEDEDQFKDRNTFWNGNSTQYGGDDGK</sequence>
<feature type="compositionally biased region" description="Polar residues" evidence="1">
    <location>
        <begin position="398"/>
        <end position="407"/>
    </location>
</feature>
<dbReference type="PROSITE" id="PS50033">
    <property type="entry name" value="UBX"/>
    <property type="match status" value="1"/>
</dbReference>
<dbReference type="OrthoDB" id="2445133at2759"/>
<accession>A0A834YT18</accession>
<dbReference type="PANTHER" id="PTHR47770:SF1">
    <property type="entry name" value="PLANT UBX DOMAIN-CONTAINING PROTEIN 11"/>
    <property type="match status" value="1"/>
</dbReference>
<feature type="compositionally biased region" description="Polar residues" evidence="1">
    <location>
        <begin position="352"/>
        <end position="382"/>
    </location>
</feature>